<protein>
    <submittedName>
        <fullName evidence="3">Uncharacterized protein</fullName>
    </submittedName>
</protein>
<dbReference type="EMBL" id="JPKY01000143">
    <property type="protein sequence ID" value="KFH41160.1"/>
    <property type="molecule type" value="Genomic_DNA"/>
</dbReference>
<gene>
    <name evidence="3" type="ORF">ACRE_081340</name>
</gene>
<evidence type="ECO:0000256" key="2">
    <source>
        <dbReference type="SAM" id="MobiDB-lite"/>
    </source>
</evidence>
<evidence type="ECO:0000313" key="4">
    <source>
        <dbReference type="Proteomes" id="UP000029964"/>
    </source>
</evidence>
<evidence type="ECO:0000313" key="3">
    <source>
        <dbReference type="EMBL" id="KFH41160.1"/>
    </source>
</evidence>
<feature type="region of interest" description="Disordered" evidence="2">
    <location>
        <begin position="519"/>
        <end position="543"/>
    </location>
</feature>
<keyword evidence="4" id="KW-1185">Reference proteome</keyword>
<accession>A0A086SVM8</accession>
<evidence type="ECO:0000256" key="1">
    <source>
        <dbReference type="SAM" id="Coils"/>
    </source>
</evidence>
<proteinExistence type="predicted"/>
<dbReference type="HOGENOM" id="CLU_027731_0_0_1"/>
<sequence length="543" mass="60144">MDPKMRENVEAVLLGAARAYGVKVEREEVQHALDDPAHGAPFAEWANMHLGPGNLLTASEMALYNALDKSGEVDRLAALHDLAEVQAVTEDDIRTVIEELRRSTEAISKQTETLKQQQDALSRLVKKTTESDARRRDFEYSRQRRSDSERKHIAAEVSLFPTIHPLFPLLTGGEVEDLSHSLGFRISDIEQHADESGTALSQAVNDILGSDDKLLSGLQKLGWELDQQDPDGAETVDKLREVCMRLIKNTVEMLRTKLDRVYLESLIQAECSGQLRHASESDVQTLQEEVESLYSEILPVAQMSVEQQYLEPALKSISSRSGQSLGRSATAVAYMNDCLDHILDRMQRLTDRLDAYRSHQTASASILATARTELSAPTEQPKAPAKSTVPASPVRRRANTANIGTRRRSSGLFEEPPIEALLQSLALYLDDDIDGGDKFKALATAIEERSKKAADVAQGSQEGFETAAAAHMDDVRRAAQLLEDSLLAESPFGEVKLLDPEIEGSINFLSGEVHQIRERLDRAEAKKGTGKSEKKGDMIRRWK</sequence>
<name>A0A086SVM8_HAPC1</name>
<organism evidence="3 4">
    <name type="scientific">Hapsidospora chrysogenum (strain ATCC 11550 / CBS 779.69 / DSM 880 / IAM 14645 / JCM 23072 / IMI 49137)</name>
    <name type="common">Acremonium chrysogenum</name>
    <dbReference type="NCBI Taxonomy" id="857340"/>
    <lineage>
        <taxon>Eukaryota</taxon>
        <taxon>Fungi</taxon>
        <taxon>Dikarya</taxon>
        <taxon>Ascomycota</taxon>
        <taxon>Pezizomycotina</taxon>
        <taxon>Sordariomycetes</taxon>
        <taxon>Hypocreomycetidae</taxon>
        <taxon>Hypocreales</taxon>
        <taxon>Bionectriaceae</taxon>
        <taxon>Hapsidospora</taxon>
    </lineage>
</organism>
<dbReference type="AlphaFoldDB" id="A0A086SVM8"/>
<feature type="coiled-coil region" evidence="1">
    <location>
        <begin position="97"/>
        <end position="127"/>
    </location>
</feature>
<comment type="caution">
    <text evidence="3">The sequence shown here is derived from an EMBL/GenBank/DDBJ whole genome shotgun (WGS) entry which is preliminary data.</text>
</comment>
<dbReference type="OrthoDB" id="5314201at2759"/>
<keyword evidence="1" id="KW-0175">Coiled coil</keyword>
<dbReference type="Proteomes" id="UP000029964">
    <property type="component" value="Unassembled WGS sequence"/>
</dbReference>
<reference evidence="4" key="1">
    <citation type="journal article" date="2014" name="Genome Announc.">
        <title>Genome sequence and annotation of Acremonium chrysogenum, producer of the beta-lactam antibiotic cephalosporin C.</title>
        <authorList>
            <person name="Terfehr D."/>
            <person name="Dahlmann T.A."/>
            <person name="Specht T."/>
            <person name="Zadra I."/>
            <person name="Kuernsteiner H."/>
            <person name="Kueck U."/>
        </authorList>
    </citation>
    <scope>NUCLEOTIDE SEQUENCE [LARGE SCALE GENOMIC DNA]</scope>
    <source>
        <strain evidence="4">ATCC 11550 / CBS 779.69 / DSM 880 / IAM 14645 / JCM 23072 / IMI 49137</strain>
    </source>
</reference>